<dbReference type="EMBL" id="MU276387">
    <property type="protein sequence ID" value="KAI0038920.1"/>
    <property type="molecule type" value="Genomic_DNA"/>
</dbReference>
<proteinExistence type="predicted"/>
<protein>
    <submittedName>
        <fullName evidence="1">Uncharacterized protein</fullName>
    </submittedName>
</protein>
<evidence type="ECO:0000313" key="2">
    <source>
        <dbReference type="Proteomes" id="UP000814033"/>
    </source>
</evidence>
<evidence type="ECO:0000313" key="1">
    <source>
        <dbReference type="EMBL" id="KAI0038920.1"/>
    </source>
</evidence>
<dbReference type="Proteomes" id="UP000814033">
    <property type="component" value="Unassembled WGS sequence"/>
</dbReference>
<organism evidence="1 2">
    <name type="scientific">Auriscalpium vulgare</name>
    <dbReference type="NCBI Taxonomy" id="40419"/>
    <lineage>
        <taxon>Eukaryota</taxon>
        <taxon>Fungi</taxon>
        <taxon>Dikarya</taxon>
        <taxon>Basidiomycota</taxon>
        <taxon>Agaricomycotina</taxon>
        <taxon>Agaricomycetes</taxon>
        <taxon>Russulales</taxon>
        <taxon>Auriscalpiaceae</taxon>
        <taxon>Auriscalpium</taxon>
    </lineage>
</organism>
<reference evidence="1" key="2">
    <citation type="journal article" date="2022" name="New Phytol.">
        <title>Evolutionary transition to the ectomycorrhizal habit in the genomes of a hyperdiverse lineage of mushroom-forming fungi.</title>
        <authorList>
            <person name="Looney B."/>
            <person name="Miyauchi S."/>
            <person name="Morin E."/>
            <person name="Drula E."/>
            <person name="Courty P.E."/>
            <person name="Kohler A."/>
            <person name="Kuo A."/>
            <person name="LaButti K."/>
            <person name="Pangilinan J."/>
            <person name="Lipzen A."/>
            <person name="Riley R."/>
            <person name="Andreopoulos W."/>
            <person name="He G."/>
            <person name="Johnson J."/>
            <person name="Nolan M."/>
            <person name="Tritt A."/>
            <person name="Barry K.W."/>
            <person name="Grigoriev I.V."/>
            <person name="Nagy L.G."/>
            <person name="Hibbett D."/>
            <person name="Henrissat B."/>
            <person name="Matheny P.B."/>
            <person name="Labbe J."/>
            <person name="Martin F.M."/>
        </authorList>
    </citation>
    <scope>NUCLEOTIDE SEQUENCE</scope>
    <source>
        <strain evidence="1">FP105234-sp</strain>
    </source>
</reference>
<gene>
    <name evidence="1" type="ORF">FA95DRAFT_1612998</name>
</gene>
<keyword evidence="2" id="KW-1185">Reference proteome</keyword>
<accession>A0ACB8R4C1</accession>
<reference evidence="1" key="1">
    <citation type="submission" date="2021-02" db="EMBL/GenBank/DDBJ databases">
        <authorList>
            <consortium name="DOE Joint Genome Institute"/>
            <person name="Ahrendt S."/>
            <person name="Looney B.P."/>
            <person name="Miyauchi S."/>
            <person name="Morin E."/>
            <person name="Drula E."/>
            <person name="Courty P.E."/>
            <person name="Chicoki N."/>
            <person name="Fauchery L."/>
            <person name="Kohler A."/>
            <person name="Kuo A."/>
            <person name="Labutti K."/>
            <person name="Pangilinan J."/>
            <person name="Lipzen A."/>
            <person name="Riley R."/>
            <person name="Andreopoulos W."/>
            <person name="He G."/>
            <person name="Johnson J."/>
            <person name="Barry K.W."/>
            <person name="Grigoriev I.V."/>
            <person name="Nagy L."/>
            <person name="Hibbett D."/>
            <person name="Henrissat B."/>
            <person name="Matheny P.B."/>
            <person name="Labbe J."/>
            <person name="Martin F."/>
        </authorList>
    </citation>
    <scope>NUCLEOTIDE SEQUENCE</scope>
    <source>
        <strain evidence="1">FP105234-sp</strain>
    </source>
</reference>
<name>A0ACB8R4C1_9AGAM</name>
<comment type="caution">
    <text evidence="1">The sequence shown here is derived from an EMBL/GenBank/DDBJ whole genome shotgun (WGS) entry which is preliminary data.</text>
</comment>
<sequence>MPAVAVTGITFYVTLPPSTCCLFQLVVSPEGVVSFASPGPPVEEPDEHGVSRPIAHPPLRSMKTALSVVKAEDLHRIIASQVLYLTLPLVPSPTLVSL</sequence>